<reference evidence="3 4" key="1">
    <citation type="submission" date="2019-11" db="EMBL/GenBank/DDBJ databases">
        <authorList>
            <person name="Holert J."/>
        </authorList>
    </citation>
    <scope>NUCLEOTIDE SEQUENCE [LARGE SCALE GENOMIC DNA]</scope>
    <source>
        <strain evidence="3">BC5_2</strain>
    </source>
</reference>
<dbReference type="Proteomes" id="UP000434580">
    <property type="component" value="Unassembled WGS sequence"/>
</dbReference>
<protein>
    <recommendedName>
        <fullName evidence="2">Inner membrane protein YgaP-like transmembrane domain-containing protein</fullName>
    </recommendedName>
</protein>
<accession>A0A5S9P6N5</accession>
<keyword evidence="1" id="KW-0812">Transmembrane</keyword>
<name>A0A5S9P6N5_9GAMM</name>
<sequence length="67" mass="7574">MIIDEALRLIAGLVVLISLALATWVSPMWLWLTVFVAANLIQSAFTRWCPMITLLKMTGMPETRQLN</sequence>
<feature type="transmembrane region" description="Helical" evidence="1">
    <location>
        <begin position="31"/>
        <end position="55"/>
    </location>
</feature>
<keyword evidence="1" id="KW-0472">Membrane</keyword>
<evidence type="ECO:0000313" key="4">
    <source>
        <dbReference type="Proteomes" id="UP000434580"/>
    </source>
</evidence>
<organism evidence="3 4">
    <name type="scientific">BD1-7 clade bacterium</name>
    <dbReference type="NCBI Taxonomy" id="2029982"/>
    <lineage>
        <taxon>Bacteria</taxon>
        <taxon>Pseudomonadati</taxon>
        <taxon>Pseudomonadota</taxon>
        <taxon>Gammaproteobacteria</taxon>
        <taxon>Cellvibrionales</taxon>
        <taxon>Spongiibacteraceae</taxon>
        <taxon>BD1-7 clade</taxon>
    </lineage>
</organism>
<evidence type="ECO:0000313" key="3">
    <source>
        <dbReference type="EMBL" id="CAA0099237.1"/>
    </source>
</evidence>
<dbReference type="OrthoDB" id="9799383at2"/>
<gene>
    <name evidence="3" type="ORF">DPBNPPHM_03676</name>
</gene>
<feature type="transmembrane region" description="Helical" evidence="1">
    <location>
        <begin position="7"/>
        <end position="25"/>
    </location>
</feature>
<dbReference type="InterPro" id="IPR021309">
    <property type="entry name" value="YgaP-like_TM"/>
</dbReference>
<evidence type="ECO:0000259" key="2">
    <source>
        <dbReference type="Pfam" id="PF11127"/>
    </source>
</evidence>
<dbReference type="EMBL" id="CACSII010000007">
    <property type="protein sequence ID" value="CAA0099237.1"/>
    <property type="molecule type" value="Genomic_DNA"/>
</dbReference>
<proteinExistence type="predicted"/>
<keyword evidence="1" id="KW-1133">Transmembrane helix</keyword>
<dbReference type="Pfam" id="PF11127">
    <property type="entry name" value="YgaP-like_TM"/>
    <property type="match status" value="1"/>
</dbReference>
<dbReference type="Gene3D" id="6.10.140.1340">
    <property type="match status" value="1"/>
</dbReference>
<dbReference type="AlphaFoldDB" id="A0A5S9P6N5"/>
<evidence type="ECO:0000256" key="1">
    <source>
        <dbReference type="SAM" id="Phobius"/>
    </source>
</evidence>
<feature type="domain" description="Inner membrane protein YgaP-like transmembrane" evidence="2">
    <location>
        <begin position="3"/>
        <end position="57"/>
    </location>
</feature>